<dbReference type="EMBL" id="JBJUIK010000015">
    <property type="protein sequence ID" value="KAL3502748.1"/>
    <property type="molecule type" value="Genomic_DNA"/>
</dbReference>
<accession>A0ABD2Y6Q6</accession>
<evidence type="ECO:0000313" key="1">
    <source>
        <dbReference type="EMBL" id="KAL3502748.1"/>
    </source>
</evidence>
<reference evidence="1 2" key="1">
    <citation type="submission" date="2024-11" db="EMBL/GenBank/DDBJ databases">
        <title>A near-complete genome assembly of Cinchona calisaya.</title>
        <authorList>
            <person name="Lian D.C."/>
            <person name="Zhao X.W."/>
            <person name="Wei L."/>
        </authorList>
    </citation>
    <scope>NUCLEOTIDE SEQUENCE [LARGE SCALE GENOMIC DNA]</scope>
    <source>
        <tissue evidence="1">Nenye</tissue>
    </source>
</reference>
<proteinExistence type="predicted"/>
<dbReference type="Proteomes" id="UP001630127">
    <property type="component" value="Unassembled WGS sequence"/>
</dbReference>
<gene>
    <name evidence="1" type="ORF">ACH5RR_037197</name>
</gene>
<name>A0ABD2Y6Q6_9GENT</name>
<organism evidence="1 2">
    <name type="scientific">Cinchona calisaya</name>
    <dbReference type="NCBI Taxonomy" id="153742"/>
    <lineage>
        <taxon>Eukaryota</taxon>
        <taxon>Viridiplantae</taxon>
        <taxon>Streptophyta</taxon>
        <taxon>Embryophyta</taxon>
        <taxon>Tracheophyta</taxon>
        <taxon>Spermatophyta</taxon>
        <taxon>Magnoliopsida</taxon>
        <taxon>eudicotyledons</taxon>
        <taxon>Gunneridae</taxon>
        <taxon>Pentapetalae</taxon>
        <taxon>asterids</taxon>
        <taxon>lamiids</taxon>
        <taxon>Gentianales</taxon>
        <taxon>Rubiaceae</taxon>
        <taxon>Cinchonoideae</taxon>
        <taxon>Cinchoneae</taxon>
        <taxon>Cinchona</taxon>
    </lineage>
</organism>
<comment type="caution">
    <text evidence="1">The sequence shown here is derived from an EMBL/GenBank/DDBJ whole genome shotgun (WGS) entry which is preliminary data.</text>
</comment>
<sequence>MGHLADMVDVVEFLDLKLQDVFSHDCGRPLGRIEHVLPSKIRLTILEFQIKCLPPKSLVPAQVCQDCPPLGQFKLNKDGLSVNNGGWLVGVVLVEHLLVHWLWDFVNLLDIKRA</sequence>
<protein>
    <submittedName>
        <fullName evidence="1">Uncharacterized protein</fullName>
    </submittedName>
</protein>
<dbReference type="AlphaFoldDB" id="A0ABD2Y6Q6"/>
<evidence type="ECO:0000313" key="2">
    <source>
        <dbReference type="Proteomes" id="UP001630127"/>
    </source>
</evidence>
<keyword evidence="2" id="KW-1185">Reference proteome</keyword>